<accession>A0A4Q7ZMS6</accession>
<proteinExistence type="predicted"/>
<keyword evidence="3" id="KW-1185">Reference proteome</keyword>
<evidence type="ECO:0000313" key="2">
    <source>
        <dbReference type="EMBL" id="RZU52317.1"/>
    </source>
</evidence>
<comment type="caution">
    <text evidence="2">The sequence shown here is derived from an EMBL/GenBank/DDBJ whole genome shotgun (WGS) entry which is preliminary data.</text>
</comment>
<dbReference type="AlphaFoldDB" id="A0A4Q7ZMS6"/>
<dbReference type="EMBL" id="SHKY01000001">
    <property type="protein sequence ID" value="RZU52317.1"/>
    <property type="molecule type" value="Genomic_DNA"/>
</dbReference>
<evidence type="ECO:0000256" key="1">
    <source>
        <dbReference type="SAM" id="Phobius"/>
    </source>
</evidence>
<keyword evidence="1" id="KW-1133">Transmembrane helix</keyword>
<organism evidence="2 3">
    <name type="scientific">Krasilnikovia cinnamomea</name>
    <dbReference type="NCBI Taxonomy" id="349313"/>
    <lineage>
        <taxon>Bacteria</taxon>
        <taxon>Bacillati</taxon>
        <taxon>Actinomycetota</taxon>
        <taxon>Actinomycetes</taxon>
        <taxon>Micromonosporales</taxon>
        <taxon>Micromonosporaceae</taxon>
        <taxon>Krasilnikovia</taxon>
    </lineage>
</organism>
<keyword evidence="1" id="KW-0472">Membrane</keyword>
<feature type="transmembrane region" description="Helical" evidence="1">
    <location>
        <begin position="55"/>
        <end position="76"/>
    </location>
</feature>
<keyword evidence="1" id="KW-0812">Transmembrane</keyword>
<gene>
    <name evidence="2" type="ORF">EV385_4169</name>
</gene>
<reference evidence="2 3" key="1">
    <citation type="submission" date="2019-02" db="EMBL/GenBank/DDBJ databases">
        <title>Sequencing the genomes of 1000 actinobacteria strains.</title>
        <authorList>
            <person name="Klenk H.-P."/>
        </authorList>
    </citation>
    <scope>NUCLEOTIDE SEQUENCE [LARGE SCALE GENOMIC DNA]</scope>
    <source>
        <strain evidence="2 3">DSM 45162</strain>
    </source>
</reference>
<sequence>MTQGRGWLRLRADALASSGDQTCPMLPQPAADDETAIDPASGCPDVSPGNSGQRWWIGAAITLFAALMILRGLVRAGSFADAPLLRHWYVQLAIGVAAAAGSAAMFWLLGRAYRRRH</sequence>
<feature type="transmembrane region" description="Helical" evidence="1">
    <location>
        <begin position="88"/>
        <end position="109"/>
    </location>
</feature>
<evidence type="ECO:0000313" key="3">
    <source>
        <dbReference type="Proteomes" id="UP000292564"/>
    </source>
</evidence>
<dbReference type="Proteomes" id="UP000292564">
    <property type="component" value="Unassembled WGS sequence"/>
</dbReference>
<name>A0A4Q7ZMS6_9ACTN</name>
<protein>
    <submittedName>
        <fullName evidence="2">Uncharacterized protein</fullName>
    </submittedName>
</protein>